<evidence type="ECO:0000256" key="1">
    <source>
        <dbReference type="SAM" id="MobiDB-lite"/>
    </source>
</evidence>
<feature type="compositionally biased region" description="Polar residues" evidence="1">
    <location>
        <begin position="142"/>
        <end position="151"/>
    </location>
</feature>
<feature type="compositionally biased region" description="Polar residues" evidence="1">
    <location>
        <begin position="76"/>
        <end position="100"/>
    </location>
</feature>
<feature type="compositionally biased region" description="Polar residues" evidence="1">
    <location>
        <begin position="213"/>
        <end position="233"/>
    </location>
</feature>
<dbReference type="AlphaFoldDB" id="A0AA38XB95"/>
<dbReference type="Proteomes" id="UP001172673">
    <property type="component" value="Unassembled WGS sequence"/>
</dbReference>
<accession>A0AA38XB95</accession>
<feature type="compositionally biased region" description="Polar residues" evidence="1">
    <location>
        <begin position="14"/>
        <end position="28"/>
    </location>
</feature>
<feature type="compositionally biased region" description="Polar residues" evidence="1">
    <location>
        <begin position="110"/>
        <end position="125"/>
    </location>
</feature>
<proteinExistence type="predicted"/>
<feature type="compositionally biased region" description="Basic and acidic residues" evidence="1">
    <location>
        <begin position="296"/>
        <end position="307"/>
    </location>
</feature>
<feature type="compositionally biased region" description="Basic and acidic residues" evidence="1">
    <location>
        <begin position="190"/>
        <end position="200"/>
    </location>
</feature>
<organism evidence="2 3">
    <name type="scientific">Cladophialophora chaetospira</name>
    <dbReference type="NCBI Taxonomy" id="386627"/>
    <lineage>
        <taxon>Eukaryota</taxon>
        <taxon>Fungi</taxon>
        <taxon>Dikarya</taxon>
        <taxon>Ascomycota</taxon>
        <taxon>Pezizomycotina</taxon>
        <taxon>Eurotiomycetes</taxon>
        <taxon>Chaetothyriomycetidae</taxon>
        <taxon>Chaetothyriales</taxon>
        <taxon>Herpotrichiellaceae</taxon>
        <taxon>Cladophialophora</taxon>
    </lineage>
</organism>
<evidence type="ECO:0000313" key="2">
    <source>
        <dbReference type="EMBL" id="KAJ9610285.1"/>
    </source>
</evidence>
<keyword evidence="3" id="KW-1185">Reference proteome</keyword>
<reference evidence="2" key="1">
    <citation type="submission" date="2022-10" db="EMBL/GenBank/DDBJ databases">
        <title>Culturing micro-colonial fungi from biological soil crusts in the Mojave desert and describing Neophaeococcomyces mojavensis, and introducing the new genera and species Taxawa tesnikishii.</title>
        <authorList>
            <person name="Kurbessoian T."/>
            <person name="Stajich J.E."/>
        </authorList>
    </citation>
    <scope>NUCLEOTIDE SEQUENCE</scope>
    <source>
        <strain evidence="2">TK_41</strain>
    </source>
</reference>
<name>A0AA38XB95_9EURO</name>
<feature type="compositionally biased region" description="Polar residues" evidence="1">
    <location>
        <begin position="37"/>
        <end position="56"/>
    </location>
</feature>
<feature type="compositionally biased region" description="Low complexity" evidence="1">
    <location>
        <begin position="250"/>
        <end position="276"/>
    </location>
</feature>
<evidence type="ECO:0000313" key="3">
    <source>
        <dbReference type="Proteomes" id="UP001172673"/>
    </source>
</evidence>
<feature type="compositionally biased region" description="Basic and acidic residues" evidence="1">
    <location>
        <begin position="317"/>
        <end position="327"/>
    </location>
</feature>
<sequence>MDRSQSRQDQMSQVDTSSIITRPTSRATTVAGRREQQPTPIQTPEKNKEPVTTTWELTIPSPTPSPSPLGPNTTTNFSRSFSNRAPSSPLTQRSQVTLSRISERSPHHSMISNPNGPSMLQTRASHNPAIDPLDNTPLPEQIPSSPTTPRKSMTLAAPPPRSRPTSTWPSQQQDPRASSHSLSSSRKRPSQREPSSDRTPHLSLPKPIALPPYSSTPQLNLPDFSSSPITNSFYRHPNPSRPELSHSRKASNTTAPSASTTNLSRKSSSSIGPSGIFYDSQVPHSHTQTEYWSSRPDLHDIGSEQRKSSNGMPRSGHSRDPSTDQSRRSRYLAAEDSGQVQENRLGILTVPGKNNTKVLRKKSLKHMQVVSSLGS</sequence>
<feature type="region of interest" description="Disordered" evidence="1">
    <location>
        <begin position="1"/>
        <end position="338"/>
    </location>
</feature>
<protein>
    <submittedName>
        <fullName evidence="2">Uncharacterized protein</fullName>
    </submittedName>
</protein>
<gene>
    <name evidence="2" type="ORF">H2200_005062</name>
</gene>
<dbReference type="EMBL" id="JAPDRK010000007">
    <property type="protein sequence ID" value="KAJ9610285.1"/>
    <property type="molecule type" value="Genomic_DNA"/>
</dbReference>
<comment type="caution">
    <text evidence="2">The sequence shown here is derived from an EMBL/GenBank/DDBJ whole genome shotgun (WGS) entry which is preliminary data.</text>
</comment>
<feature type="compositionally biased region" description="Polar residues" evidence="1">
    <location>
        <begin position="282"/>
        <end position="292"/>
    </location>
</feature>